<dbReference type="InterPro" id="IPR023476">
    <property type="entry name" value="Pep_tRNA_hydro_II_dom_sf"/>
</dbReference>
<organism evidence="1 2">
    <name type="scientific">Mucilaginibacter jinjuensis</name>
    <dbReference type="NCBI Taxonomy" id="1176721"/>
    <lineage>
        <taxon>Bacteria</taxon>
        <taxon>Pseudomonadati</taxon>
        <taxon>Bacteroidota</taxon>
        <taxon>Sphingobacteriia</taxon>
        <taxon>Sphingobacteriales</taxon>
        <taxon>Sphingobacteriaceae</taxon>
        <taxon>Mucilaginibacter</taxon>
    </lineage>
</organism>
<dbReference type="EMBL" id="CP117167">
    <property type="protein sequence ID" value="WCT11975.1"/>
    <property type="molecule type" value="Genomic_DNA"/>
</dbReference>
<dbReference type="InterPro" id="IPR018988">
    <property type="entry name" value="DUF2000"/>
</dbReference>
<dbReference type="Gene3D" id="3.40.1490.10">
    <property type="entry name" value="Bit1"/>
    <property type="match status" value="1"/>
</dbReference>
<proteinExistence type="predicted"/>
<protein>
    <submittedName>
        <fullName evidence="1">DUF2000 domain-containing protein</fullName>
    </submittedName>
</protein>
<reference evidence="1 2" key="1">
    <citation type="submission" date="2023-02" db="EMBL/GenBank/DDBJ databases">
        <title>Genome sequence of Mucilaginibacter jinjuensis strain KACC 16571.</title>
        <authorList>
            <person name="Kim S."/>
            <person name="Heo J."/>
            <person name="Kwon S.-W."/>
        </authorList>
    </citation>
    <scope>NUCLEOTIDE SEQUENCE [LARGE SCALE GENOMIC DNA]</scope>
    <source>
        <strain evidence="1 2">KACC 16571</strain>
    </source>
</reference>
<accession>A0ABY7T664</accession>
<evidence type="ECO:0000313" key="2">
    <source>
        <dbReference type="Proteomes" id="UP001216139"/>
    </source>
</evidence>
<sequence>MHGNKIAIVLRDDLKSWQKLNVTAFLASAIAIEFPELHGRHLITASGNTYLPFLKQPMLIYKAVDGEQIKRAFNRAKERELQIGIYSEPLFSTMTEEDNLKETANHTDDEQDLVGIIVYGENKKVNKALDGLKFHD</sequence>
<evidence type="ECO:0000313" key="1">
    <source>
        <dbReference type="EMBL" id="WCT11975.1"/>
    </source>
</evidence>
<dbReference type="Proteomes" id="UP001216139">
    <property type="component" value="Chromosome"/>
</dbReference>
<dbReference type="RefSeq" id="WP_273630179.1">
    <property type="nucleotide sequence ID" value="NZ_CP117167.1"/>
</dbReference>
<name>A0ABY7T664_9SPHI</name>
<gene>
    <name evidence="1" type="ORF">PQO05_24895</name>
</gene>
<dbReference type="Pfam" id="PF09391">
    <property type="entry name" value="DUF2000"/>
    <property type="match status" value="1"/>
</dbReference>
<keyword evidence="2" id="KW-1185">Reference proteome</keyword>
<dbReference type="SUPFAM" id="SSF102462">
    <property type="entry name" value="Peptidyl-tRNA hydrolase II"/>
    <property type="match status" value="1"/>
</dbReference>